<reference evidence="2 3" key="1">
    <citation type="submission" date="2019-03" db="EMBL/GenBank/DDBJ databases">
        <title>Genomic Encyclopedia of Type Strains, Phase IV (KMG-IV): sequencing the most valuable type-strain genomes for metagenomic binning, comparative biology and taxonomic classification.</title>
        <authorList>
            <person name="Goeker M."/>
        </authorList>
    </citation>
    <scope>NUCLEOTIDE SEQUENCE [LARGE SCALE GENOMIC DNA]</scope>
    <source>
        <strain evidence="2 3">DSM 101688</strain>
    </source>
</reference>
<dbReference type="OrthoDB" id="282116at2"/>
<sequence>MSEQTKTDVKKDEKKHVFDNPKNVKRVIHALYVACAISLAGDFFIHRHAEHSWEQLFGFYALYGFAACVLLVLLAKEMRKVIMRKEDYYDE</sequence>
<name>A0A4R3JDH9_9PROT</name>
<dbReference type="RefSeq" id="WP_132938041.1">
    <property type="nucleotide sequence ID" value="NZ_CP119676.1"/>
</dbReference>
<comment type="caution">
    <text evidence="2">The sequence shown here is derived from an EMBL/GenBank/DDBJ whole genome shotgun (WGS) entry which is preliminary data.</text>
</comment>
<dbReference type="EMBL" id="SLZW01000002">
    <property type="protein sequence ID" value="TCS64068.1"/>
    <property type="molecule type" value="Genomic_DNA"/>
</dbReference>
<dbReference type="AlphaFoldDB" id="A0A4R3JDH9"/>
<proteinExistence type="predicted"/>
<feature type="transmembrane region" description="Helical" evidence="1">
    <location>
        <begin position="57"/>
        <end position="75"/>
    </location>
</feature>
<evidence type="ECO:0000313" key="3">
    <source>
        <dbReference type="Proteomes" id="UP000295304"/>
    </source>
</evidence>
<dbReference type="Proteomes" id="UP000295304">
    <property type="component" value="Unassembled WGS sequence"/>
</dbReference>
<accession>A0A4R3JDH9</accession>
<organism evidence="2 3">
    <name type="scientific">Varunaivibrio sulfuroxidans</name>
    <dbReference type="NCBI Taxonomy" id="1773489"/>
    <lineage>
        <taxon>Bacteria</taxon>
        <taxon>Pseudomonadati</taxon>
        <taxon>Pseudomonadota</taxon>
        <taxon>Alphaproteobacteria</taxon>
        <taxon>Rhodospirillales</taxon>
        <taxon>Magnetovibrionaceae</taxon>
        <taxon>Varunaivibrio</taxon>
    </lineage>
</organism>
<keyword evidence="1" id="KW-0812">Transmembrane</keyword>
<keyword evidence="1" id="KW-1133">Transmembrane helix</keyword>
<protein>
    <recommendedName>
        <fullName evidence="4">2TM domain-containing protein</fullName>
    </recommendedName>
</protein>
<evidence type="ECO:0000313" key="2">
    <source>
        <dbReference type="EMBL" id="TCS64068.1"/>
    </source>
</evidence>
<keyword evidence="1" id="KW-0472">Membrane</keyword>
<feature type="transmembrane region" description="Helical" evidence="1">
    <location>
        <begin position="27"/>
        <end position="45"/>
    </location>
</feature>
<gene>
    <name evidence="2" type="ORF">EDD55_102105</name>
</gene>
<keyword evidence="3" id="KW-1185">Reference proteome</keyword>
<evidence type="ECO:0000256" key="1">
    <source>
        <dbReference type="SAM" id="Phobius"/>
    </source>
</evidence>
<evidence type="ECO:0008006" key="4">
    <source>
        <dbReference type="Google" id="ProtNLM"/>
    </source>
</evidence>